<dbReference type="RefSeq" id="WP_112746893.1">
    <property type="nucleotide sequence ID" value="NZ_QMFY01000004.1"/>
</dbReference>
<sequence>MKAVYLFVFVALITCACVSKPAETFQSKLIGTWQLVDALQIKKDSTIHTTVPGRKMIKIINDTHFAFLNHNVREKGDTTTTHFFGGGGGSYDLVDTRYTEHLEFCTARGYEGNDFTFDLEIRGDTLIQKGVEALKDFGIGEENLQIVEVYVRVTPPAKQ</sequence>
<evidence type="ECO:0000256" key="1">
    <source>
        <dbReference type="SAM" id="SignalP"/>
    </source>
</evidence>
<organism evidence="2 3">
    <name type="scientific">Pseudochryseolinea flava</name>
    <dbReference type="NCBI Taxonomy" id="2059302"/>
    <lineage>
        <taxon>Bacteria</taxon>
        <taxon>Pseudomonadati</taxon>
        <taxon>Bacteroidota</taxon>
        <taxon>Cytophagia</taxon>
        <taxon>Cytophagales</taxon>
        <taxon>Fulvivirgaceae</taxon>
        <taxon>Pseudochryseolinea</taxon>
    </lineage>
</organism>
<dbReference type="OrthoDB" id="1493972at2"/>
<feature type="chain" id="PRO_5016561838" description="Lipocalin-like domain-containing protein" evidence="1">
    <location>
        <begin position="22"/>
        <end position="159"/>
    </location>
</feature>
<dbReference type="Proteomes" id="UP000251889">
    <property type="component" value="Unassembled WGS sequence"/>
</dbReference>
<protein>
    <recommendedName>
        <fullName evidence="4">Lipocalin-like domain-containing protein</fullName>
    </recommendedName>
</protein>
<dbReference type="Gene3D" id="2.40.128.490">
    <property type="entry name" value="Uncharacterised protein PF14869, DUF4488"/>
    <property type="match status" value="1"/>
</dbReference>
<keyword evidence="1" id="KW-0732">Signal</keyword>
<comment type="caution">
    <text evidence="2">The sequence shown here is derived from an EMBL/GenBank/DDBJ whole genome shotgun (WGS) entry which is preliminary data.</text>
</comment>
<evidence type="ECO:0008006" key="4">
    <source>
        <dbReference type="Google" id="ProtNLM"/>
    </source>
</evidence>
<dbReference type="PROSITE" id="PS51257">
    <property type="entry name" value="PROKAR_LIPOPROTEIN"/>
    <property type="match status" value="1"/>
</dbReference>
<name>A0A364Y6G8_9BACT</name>
<keyword evidence="3" id="KW-1185">Reference proteome</keyword>
<dbReference type="AlphaFoldDB" id="A0A364Y6G8"/>
<evidence type="ECO:0000313" key="2">
    <source>
        <dbReference type="EMBL" id="RAW01407.1"/>
    </source>
</evidence>
<evidence type="ECO:0000313" key="3">
    <source>
        <dbReference type="Proteomes" id="UP000251889"/>
    </source>
</evidence>
<accession>A0A364Y6G8</accession>
<dbReference type="EMBL" id="QMFY01000004">
    <property type="protein sequence ID" value="RAW01407.1"/>
    <property type="molecule type" value="Genomic_DNA"/>
</dbReference>
<proteinExistence type="predicted"/>
<feature type="signal peptide" evidence="1">
    <location>
        <begin position="1"/>
        <end position="21"/>
    </location>
</feature>
<reference evidence="2 3" key="1">
    <citation type="submission" date="2018-06" db="EMBL/GenBank/DDBJ databases">
        <title>Chryseolinea flavus sp. nov., a member of the phylum Bacteroidetes isolated from soil.</title>
        <authorList>
            <person name="Li Y."/>
            <person name="Wang J."/>
        </authorList>
    </citation>
    <scope>NUCLEOTIDE SEQUENCE [LARGE SCALE GENOMIC DNA]</scope>
    <source>
        <strain evidence="2 3">SDU1-6</strain>
    </source>
</reference>
<gene>
    <name evidence="2" type="ORF">DQQ10_10925</name>
</gene>